<name>A0A075FWJ4_9ARCH</name>
<evidence type="ECO:0000256" key="1">
    <source>
        <dbReference type="ARBA" id="ARBA00022679"/>
    </source>
</evidence>
<dbReference type="EMBL" id="KF900469">
    <property type="protein sequence ID" value="AIE96125.1"/>
    <property type="molecule type" value="Genomic_DNA"/>
</dbReference>
<sequence>MLDEILQVVTETKSIDDIILVSKDESAFGIGKKFNCIEIVDDEESGVNNAVSLANEFLTEHDYDCSVVLPQDIPLISPHDLDSLIAFYQNKKIAIIVPSRHFDGTNALVRMPIPQMKTRYDEGSYKFQFEPLKTARMNYSLALIHRIMIDVDNIIDVNYMLKLNSKPSFCDKMRDIFTSN</sequence>
<dbReference type="PANTHER" id="PTHR40392">
    <property type="entry name" value="2-PHOSPHO-L-LACTATE GUANYLYLTRANSFERASE"/>
    <property type="match status" value="1"/>
</dbReference>
<gene>
    <name evidence="5" type="primary">cofC</name>
</gene>
<keyword evidence="2 5" id="KW-0548">Nucleotidyltransferase</keyword>
<dbReference type="AlphaFoldDB" id="A0A075FWJ4"/>
<dbReference type="Gene3D" id="3.90.550.10">
    <property type="entry name" value="Spore Coat Polysaccharide Biosynthesis Protein SpsA, Chain A"/>
    <property type="match status" value="1"/>
</dbReference>
<keyword evidence="3" id="KW-0547">Nucleotide-binding</keyword>
<evidence type="ECO:0000256" key="2">
    <source>
        <dbReference type="ARBA" id="ARBA00022695"/>
    </source>
</evidence>
<reference evidence="5" key="1">
    <citation type="journal article" date="2014" name="Genome Biol. Evol.">
        <title>Pangenome evidence for extensive interdomain horizontal transfer affecting lineage core and shell genes in uncultured planktonic thaumarchaeota and euryarchaeota.</title>
        <authorList>
            <person name="Deschamps P."/>
            <person name="Zivanovic Y."/>
            <person name="Moreira D."/>
            <person name="Rodriguez-Valera F."/>
            <person name="Lopez-Garcia P."/>
        </authorList>
    </citation>
    <scope>NUCLEOTIDE SEQUENCE</scope>
</reference>
<dbReference type="InterPro" id="IPR002835">
    <property type="entry name" value="CofC"/>
</dbReference>
<accession>A0A075FWJ4</accession>
<dbReference type="GO" id="GO:0005525">
    <property type="term" value="F:GTP binding"/>
    <property type="evidence" value="ECO:0007669"/>
    <property type="project" value="UniProtKB-KW"/>
</dbReference>
<proteinExistence type="predicted"/>
<keyword evidence="1 5" id="KW-0808">Transferase</keyword>
<evidence type="ECO:0000256" key="3">
    <source>
        <dbReference type="ARBA" id="ARBA00022741"/>
    </source>
</evidence>
<dbReference type="SUPFAM" id="SSF53448">
    <property type="entry name" value="Nucleotide-diphospho-sugar transferases"/>
    <property type="match status" value="1"/>
</dbReference>
<organism evidence="5">
    <name type="scientific">uncultured marine thaumarchaeote AD1000_72_F04</name>
    <dbReference type="NCBI Taxonomy" id="1455938"/>
    <lineage>
        <taxon>Archaea</taxon>
        <taxon>Nitrososphaerota</taxon>
        <taxon>environmental samples</taxon>
    </lineage>
</organism>
<dbReference type="PANTHER" id="PTHR40392:SF1">
    <property type="entry name" value="2-PHOSPHO-L-LACTATE GUANYLYLTRANSFERASE"/>
    <property type="match status" value="1"/>
</dbReference>
<dbReference type="GO" id="GO:0043814">
    <property type="term" value="F:phospholactate guanylyltransferase activity"/>
    <property type="evidence" value="ECO:0007669"/>
    <property type="project" value="UniProtKB-EC"/>
</dbReference>
<evidence type="ECO:0000256" key="4">
    <source>
        <dbReference type="ARBA" id="ARBA00023134"/>
    </source>
</evidence>
<dbReference type="EC" id="2.7.7.68" evidence="5"/>
<dbReference type="InterPro" id="IPR029044">
    <property type="entry name" value="Nucleotide-diphossugar_trans"/>
</dbReference>
<evidence type="ECO:0000313" key="5">
    <source>
        <dbReference type="EMBL" id="AIE96125.1"/>
    </source>
</evidence>
<keyword evidence="4" id="KW-0342">GTP-binding</keyword>
<protein>
    <submittedName>
        <fullName evidence="5">Putative conserved protein (CofC)</fullName>
        <ecNumber evidence="5">2.7.7.68</ecNumber>
    </submittedName>
</protein>
<dbReference type="Pfam" id="PF01983">
    <property type="entry name" value="CofC"/>
    <property type="match status" value="1"/>
</dbReference>